<dbReference type="InterPro" id="IPR050330">
    <property type="entry name" value="Bact_OuterMem_StrucFunc"/>
</dbReference>
<dbReference type="SUPFAM" id="SSF103088">
    <property type="entry name" value="OmpA-like"/>
    <property type="match status" value="2"/>
</dbReference>
<dbReference type="InterPro" id="IPR011659">
    <property type="entry name" value="WD40"/>
</dbReference>
<dbReference type="CDD" id="cd07185">
    <property type="entry name" value="OmpA_C-like"/>
    <property type="match status" value="2"/>
</dbReference>
<keyword evidence="7" id="KW-1185">Reference proteome</keyword>
<reference evidence="6 7" key="1">
    <citation type="submission" date="2016-11" db="EMBL/GenBank/DDBJ databases">
        <authorList>
            <person name="Jaros S."/>
            <person name="Januszkiewicz K."/>
            <person name="Wedrychowicz H."/>
        </authorList>
    </citation>
    <scope>NUCLEOTIDE SEQUENCE [LARGE SCALE GENOMIC DNA]</scope>
    <source>
        <strain evidence="6 7">CGMCC 1.6102</strain>
    </source>
</reference>
<evidence type="ECO:0000313" key="7">
    <source>
        <dbReference type="Proteomes" id="UP000184513"/>
    </source>
</evidence>
<dbReference type="AlphaFoldDB" id="A0A1M7IF75"/>
<accession>A0A1M7IF75</accession>
<dbReference type="EMBL" id="FRCY01000001">
    <property type="protein sequence ID" value="SHM39401.1"/>
    <property type="molecule type" value="Genomic_DNA"/>
</dbReference>
<gene>
    <name evidence="6" type="ORF">SAMN04488057_101307</name>
</gene>
<feature type="domain" description="OmpA-like" evidence="5">
    <location>
        <begin position="662"/>
        <end position="783"/>
    </location>
</feature>
<dbReference type="OrthoDB" id="9809364at2"/>
<dbReference type="Gene3D" id="3.30.1330.60">
    <property type="entry name" value="OmpA-like domain"/>
    <property type="match status" value="2"/>
</dbReference>
<proteinExistence type="predicted"/>
<keyword evidence="2 4" id="KW-0472">Membrane</keyword>
<evidence type="ECO:0000259" key="5">
    <source>
        <dbReference type="PROSITE" id="PS51123"/>
    </source>
</evidence>
<feature type="domain" description="OmpA-like" evidence="5">
    <location>
        <begin position="519"/>
        <end position="641"/>
    </location>
</feature>
<dbReference type="SUPFAM" id="SSF82171">
    <property type="entry name" value="DPP6 N-terminal domain-like"/>
    <property type="match status" value="1"/>
</dbReference>
<dbReference type="Pfam" id="PF07676">
    <property type="entry name" value="PD40"/>
    <property type="match status" value="2"/>
</dbReference>
<evidence type="ECO:0000256" key="3">
    <source>
        <dbReference type="ARBA" id="ARBA00023237"/>
    </source>
</evidence>
<dbReference type="PANTHER" id="PTHR30329">
    <property type="entry name" value="STATOR ELEMENT OF FLAGELLAR MOTOR COMPLEX"/>
    <property type="match status" value="1"/>
</dbReference>
<evidence type="ECO:0000256" key="4">
    <source>
        <dbReference type="PROSITE-ProRule" id="PRU00473"/>
    </source>
</evidence>
<keyword evidence="3" id="KW-0998">Cell outer membrane</keyword>
<dbReference type="PROSITE" id="PS51123">
    <property type="entry name" value="OMPA_2"/>
    <property type="match status" value="2"/>
</dbReference>
<name>A0A1M7IF75_9BACT</name>
<protein>
    <submittedName>
        <fullName evidence="6">Outer membrane protein OmpA</fullName>
    </submittedName>
</protein>
<dbReference type="InterPro" id="IPR006665">
    <property type="entry name" value="OmpA-like"/>
</dbReference>
<dbReference type="GO" id="GO:0009279">
    <property type="term" value="C:cell outer membrane"/>
    <property type="evidence" value="ECO:0007669"/>
    <property type="project" value="UniProtKB-SubCell"/>
</dbReference>
<comment type="subcellular location">
    <subcellularLocation>
        <location evidence="1">Cell outer membrane</location>
    </subcellularLocation>
</comment>
<dbReference type="Proteomes" id="UP000184513">
    <property type="component" value="Unassembled WGS sequence"/>
</dbReference>
<dbReference type="PRINTS" id="PR01021">
    <property type="entry name" value="OMPADOMAIN"/>
</dbReference>
<dbReference type="Pfam" id="PF00691">
    <property type="entry name" value="OmpA"/>
    <property type="match status" value="2"/>
</dbReference>
<organism evidence="6 7">
    <name type="scientific">Cyclobacterium lianum</name>
    <dbReference type="NCBI Taxonomy" id="388280"/>
    <lineage>
        <taxon>Bacteria</taxon>
        <taxon>Pseudomonadati</taxon>
        <taxon>Bacteroidota</taxon>
        <taxon>Cytophagia</taxon>
        <taxon>Cytophagales</taxon>
        <taxon>Cyclobacteriaceae</taxon>
        <taxon>Cyclobacterium</taxon>
    </lineage>
</organism>
<sequence length="795" mass="89718">MVLNMKSIFNYFILVYLCGMLVGSAAAQTGLLRYADRKLAEENYLEAGQGFADAYSRKPTFEAAKGAALAYDALRDYPQAYNWWEKAVNFDQAGENDWLNYIAAANRAGEKDAVFAALDTINASGSAAIKNLRLDSLRQWYGSSANAGLKKLDRINSPSTEFGWVKDRQGRVYFTSDRGGESDRDRKALRIDKGYKYYNKSSDWTGRDYLGIYRKDEDGTIAPFEVPISDVFHAADPYPLQQEDVIFYTVTRDIRRTKNYKVHPEVYFSRLDASGNAVDFKGLPVNAPLEYSVKSPFVDESNKRLYFSSDREGGHGGFDLYYMDYDENFEFQDPVNLGPLVNSSGNETDPFVLDGKFYFASDGHPGLGGLDIFVSDIRDGAFAGAKNLGLPYNSPQDDFGYYETEDKRVLVSSNRPESTGWDDIFEMETLFSRFSALLLECDGEPVTGPLDTSLVRSTDDSNVALSNSGNGMLLGELAPDEDYEMLIRKQGFFAVRDMDISTKGLDADTLEKTYQLVRIPYNTAAYVDLVYYDLDESLIRQDAEVPLNKVAELLKTYSFLNVVVRSHTDARASDAYNEALSQKRADAVRDYLAKFGVDRSRISSEWLGEAELANDCGDGKPCSEEFHQLNRRTELLLLAFPEVGKAYDMPEELKNEDLCDISNIQMPEELPTIYFGFDQSELDLEDMMALEKVALMLRNMLNRHLAISGHTDSRGSDEYNEELSEKRALVVKNYLEGKGIASERLVYEFFGKSRPVNDCEEKPCTPEMHQLNRRTEMILPSIPNPKKNGIKRENQ</sequence>
<dbReference type="InterPro" id="IPR036737">
    <property type="entry name" value="OmpA-like_sf"/>
</dbReference>
<dbReference type="STRING" id="388280.SAMN04488057_101307"/>
<evidence type="ECO:0000256" key="1">
    <source>
        <dbReference type="ARBA" id="ARBA00004442"/>
    </source>
</evidence>
<dbReference type="PANTHER" id="PTHR30329:SF21">
    <property type="entry name" value="LIPOPROTEIN YIAD-RELATED"/>
    <property type="match status" value="1"/>
</dbReference>
<dbReference type="InterPro" id="IPR006664">
    <property type="entry name" value="OMP_bac"/>
</dbReference>
<evidence type="ECO:0000256" key="2">
    <source>
        <dbReference type="ARBA" id="ARBA00023136"/>
    </source>
</evidence>
<evidence type="ECO:0000313" key="6">
    <source>
        <dbReference type="EMBL" id="SHM39401.1"/>
    </source>
</evidence>